<dbReference type="InterPro" id="IPR036291">
    <property type="entry name" value="NAD(P)-bd_dom_sf"/>
</dbReference>
<dbReference type="Proteomes" id="UP000176725">
    <property type="component" value="Unassembled WGS sequence"/>
</dbReference>
<dbReference type="InterPro" id="IPR001509">
    <property type="entry name" value="Epimerase_deHydtase"/>
</dbReference>
<evidence type="ECO:0000313" key="3">
    <source>
        <dbReference type="EMBL" id="OGM64886.1"/>
    </source>
</evidence>
<dbReference type="Pfam" id="PF01370">
    <property type="entry name" value="Epimerase"/>
    <property type="match status" value="1"/>
</dbReference>
<dbReference type="AlphaFoldDB" id="A0A1F8BLE6"/>
<proteinExistence type="inferred from homology"/>
<dbReference type="SUPFAM" id="SSF51735">
    <property type="entry name" value="NAD(P)-binding Rossmann-fold domains"/>
    <property type="match status" value="1"/>
</dbReference>
<evidence type="ECO:0000256" key="1">
    <source>
        <dbReference type="ARBA" id="ARBA00007637"/>
    </source>
</evidence>
<gene>
    <name evidence="3" type="ORF">A2893_04500</name>
</gene>
<dbReference type="PANTHER" id="PTHR43000">
    <property type="entry name" value="DTDP-D-GLUCOSE 4,6-DEHYDRATASE-RELATED"/>
    <property type="match status" value="1"/>
</dbReference>
<dbReference type="EMBL" id="MGHH01000007">
    <property type="protein sequence ID" value="OGM64886.1"/>
    <property type="molecule type" value="Genomic_DNA"/>
</dbReference>
<dbReference type="Gene3D" id="3.40.50.720">
    <property type="entry name" value="NAD(P)-binding Rossmann-like Domain"/>
    <property type="match status" value="1"/>
</dbReference>
<comment type="caution">
    <text evidence="3">The sequence shown here is derived from an EMBL/GenBank/DDBJ whole genome shotgun (WGS) entry which is preliminary data.</text>
</comment>
<accession>A0A1F8BLE6</accession>
<organism evidence="3 4">
    <name type="scientific">Candidatus Woesebacteria bacterium RIFCSPLOWO2_01_FULL_39_25</name>
    <dbReference type="NCBI Taxonomy" id="1802521"/>
    <lineage>
        <taxon>Bacteria</taxon>
        <taxon>Candidatus Woeseibacteriota</taxon>
    </lineage>
</organism>
<protein>
    <submittedName>
        <fullName evidence="3">Nucleoside-diphosphate sugar epimerase</fullName>
    </submittedName>
</protein>
<name>A0A1F8BLE6_9BACT</name>
<dbReference type="STRING" id="1802521.A2893_04500"/>
<comment type="similarity">
    <text evidence="1">Belongs to the NAD(P)-dependent epimerase/dehydratase family.</text>
</comment>
<dbReference type="Gene3D" id="3.90.25.10">
    <property type="entry name" value="UDP-galactose 4-epimerase, domain 1"/>
    <property type="match status" value="1"/>
</dbReference>
<evidence type="ECO:0000259" key="2">
    <source>
        <dbReference type="Pfam" id="PF01370"/>
    </source>
</evidence>
<evidence type="ECO:0000313" key="4">
    <source>
        <dbReference type="Proteomes" id="UP000176725"/>
    </source>
</evidence>
<sequence>MEIQSPRKISISKKEYRILITGSSGQIGTNLALKLLSEGYDVFGVDVRPNNWTDKFPTLLQDLAAFQHNFTGGIGLAPYPKCNLVVHLAANAKVHDLVREPHRALENINITFNVLEYCRYNNLPIIFSSSREVYGDIHHYITNENEAHFSFTESPYSASKIAGEALIYSYARCYGLKYLVFRFSNVYGRYDNDLERMERVIPLFINKMINNKGVTIFGRKKILDFTYIDDCVDGIMVGIKKLLEGSVENETINLAYGTGNSLLKIARLIAKNLNIKPRISVELSKRVGEVTHYIADITQARKLLNYSPKIPVEEGIKRTIIWTKEWQEKNKSSK</sequence>
<feature type="domain" description="NAD-dependent epimerase/dehydratase" evidence="2">
    <location>
        <begin position="18"/>
        <end position="253"/>
    </location>
</feature>
<reference evidence="3 4" key="1">
    <citation type="journal article" date="2016" name="Nat. Commun.">
        <title>Thousands of microbial genomes shed light on interconnected biogeochemical processes in an aquifer system.</title>
        <authorList>
            <person name="Anantharaman K."/>
            <person name="Brown C.T."/>
            <person name="Hug L.A."/>
            <person name="Sharon I."/>
            <person name="Castelle C.J."/>
            <person name="Probst A.J."/>
            <person name="Thomas B.C."/>
            <person name="Singh A."/>
            <person name="Wilkins M.J."/>
            <person name="Karaoz U."/>
            <person name="Brodie E.L."/>
            <person name="Williams K.H."/>
            <person name="Hubbard S.S."/>
            <person name="Banfield J.F."/>
        </authorList>
    </citation>
    <scope>NUCLEOTIDE SEQUENCE [LARGE SCALE GENOMIC DNA]</scope>
</reference>